<evidence type="ECO:0000313" key="3">
    <source>
        <dbReference type="EMBL" id="QHS84925.1"/>
    </source>
</evidence>
<evidence type="ECO:0000256" key="1">
    <source>
        <dbReference type="SAM" id="Phobius"/>
    </source>
</evidence>
<feature type="transmembrane region" description="Helical" evidence="1">
    <location>
        <begin position="35"/>
        <end position="53"/>
    </location>
</feature>
<dbReference type="EMBL" id="MN739039">
    <property type="protein sequence ID" value="QHS84925.1"/>
    <property type="molecule type" value="Genomic_DNA"/>
</dbReference>
<dbReference type="SUPFAM" id="SSF53335">
    <property type="entry name" value="S-adenosyl-L-methionine-dependent methyltransferases"/>
    <property type="match status" value="1"/>
</dbReference>
<evidence type="ECO:0000259" key="2">
    <source>
        <dbReference type="Pfam" id="PF05050"/>
    </source>
</evidence>
<reference evidence="3" key="1">
    <citation type="journal article" date="2020" name="Nature">
        <title>Giant virus diversity and host interactions through global metagenomics.</title>
        <authorList>
            <person name="Schulz F."/>
            <person name="Roux S."/>
            <person name="Paez-Espino D."/>
            <person name="Jungbluth S."/>
            <person name="Walsh D.A."/>
            <person name="Denef V.J."/>
            <person name="McMahon K.D."/>
            <person name="Konstantinidis K.T."/>
            <person name="Eloe-Fadrosh E.A."/>
            <person name="Kyrpides N.C."/>
            <person name="Woyke T."/>
        </authorList>
    </citation>
    <scope>NUCLEOTIDE SEQUENCE</scope>
    <source>
        <strain evidence="3">GVMAG-M-3300009182-67</strain>
    </source>
</reference>
<protein>
    <recommendedName>
        <fullName evidence="2">Methyltransferase FkbM domain-containing protein</fullName>
    </recommendedName>
</protein>
<dbReference type="InterPro" id="IPR029063">
    <property type="entry name" value="SAM-dependent_MTases_sf"/>
</dbReference>
<name>A0A6C0AY61_9ZZZZ</name>
<feature type="transmembrane region" description="Helical" evidence="1">
    <location>
        <begin position="6"/>
        <end position="23"/>
    </location>
</feature>
<dbReference type="PANTHER" id="PTHR34203">
    <property type="entry name" value="METHYLTRANSFERASE, FKBM FAMILY PROTEIN"/>
    <property type="match status" value="1"/>
</dbReference>
<keyword evidence="1" id="KW-0472">Membrane</keyword>
<dbReference type="PANTHER" id="PTHR34203:SF15">
    <property type="entry name" value="SLL1173 PROTEIN"/>
    <property type="match status" value="1"/>
</dbReference>
<dbReference type="AlphaFoldDB" id="A0A6C0AY61"/>
<keyword evidence="1" id="KW-1133">Transmembrane helix</keyword>
<organism evidence="3">
    <name type="scientific">viral metagenome</name>
    <dbReference type="NCBI Taxonomy" id="1070528"/>
    <lineage>
        <taxon>unclassified sequences</taxon>
        <taxon>metagenomes</taxon>
        <taxon>organismal metagenomes</taxon>
    </lineage>
</organism>
<feature type="domain" description="Methyltransferase FkbM" evidence="2">
    <location>
        <begin position="166"/>
        <end position="317"/>
    </location>
</feature>
<keyword evidence="1" id="KW-0812">Transmembrane</keyword>
<dbReference type="NCBIfam" id="TIGR01444">
    <property type="entry name" value="fkbM_fam"/>
    <property type="match status" value="1"/>
</dbReference>
<accession>A0A6C0AY61</accession>
<dbReference type="Pfam" id="PF05050">
    <property type="entry name" value="Methyltransf_21"/>
    <property type="match status" value="1"/>
</dbReference>
<dbReference type="InterPro" id="IPR052514">
    <property type="entry name" value="SAM-dependent_MTase"/>
</dbReference>
<dbReference type="Gene3D" id="3.40.50.150">
    <property type="entry name" value="Vaccinia Virus protein VP39"/>
    <property type="match status" value="1"/>
</dbReference>
<feature type="transmembrane region" description="Helical" evidence="1">
    <location>
        <begin position="73"/>
        <end position="89"/>
    </location>
</feature>
<feature type="transmembrane region" description="Helical" evidence="1">
    <location>
        <begin position="96"/>
        <end position="118"/>
    </location>
</feature>
<dbReference type="InterPro" id="IPR006342">
    <property type="entry name" value="FkbM_mtfrase"/>
</dbReference>
<sequence length="348" mass="39900">MDFEYLKKTFIFFPFLILFYFSMIQSLKVAKLEKYNFIVNILFLIQITTHIFFVINNSYDVCNPNKNDLCNSFAELIGLVYLVLIIMCFKNKSNMFTYISLVVVFYIILSHFVTIYPAEGAFLYNKLKLPIFHMNSYIIPISDTFHENKLKKELHSLIEPGDAVIDAGAYVGDTSLILAKEFPSSFVYAVEPSKYNYGYINKIKKDNKLDNLTVFNILLSDSEQNYTGVDINKPNATYTASSSGDGLKSYTLDSLVANGSIPHKIKVLHYDVEGMELPVLKGSENTIKKYKPYIVIEMLYKENPEIMGYLASLGYSYKIVDESCCFGDFNDSKKCRNYIFYSRNPTGN</sequence>
<proteinExistence type="predicted"/>